<evidence type="ECO:0008006" key="3">
    <source>
        <dbReference type="Google" id="ProtNLM"/>
    </source>
</evidence>
<gene>
    <name evidence="1" type="ORF">BAE39_24200</name>
</gene>
<dbReference type="EMBL" id="LZTJ01000034">
    <property type="protein sequence ID" value="OBP69480.1"/>
    <property type="molecule type" value="Genomic_DNA"/>
</dbReference>
<comment type="caution">
    <text evidence="1">The sequence shown here is derived from an EMBL/GenBank/DDBJ whole genome shotgun (WGS) entry which is preliminary data.</text>
</comment>
<evidence type="ECO:0000313" key="1">
    <source>
        <dbReference type="EMBL" id="OBP69480.1"/>
    </source>
</evidence>
<name>A0A1A5HRZ6_RHILI</name>
<reference evidence="2" key="1">
    <citation type="submission" date="2016-06" db="EMBL/GenBank/DDBJ databases">
        <title>NZP2037 Pacbio-Illumina hybrid assembly.</title>
        <authorList>
            <person name="Ramsay J.P."/>
        </authorList>
    </citation>
    <scope>NUCLEOTIDE SEQUENCE [LARGE SCALE GENOMIC DNA]</scope>
    <source>
        <strain evidence="2">R7ANS::ICEMlSym2042</strain>
    </source>
</reference>
<dbReference type="InterPro" id="IPR036513">
    <property type="entry name" value="STAS_dom_sf"/>
</dbReference>
<dbReference type="AlphaFoldDB" id="A0A1A5HRZ6"/>
<dbReference type="OrthoDB" id="9805711at2"/>
<evidence type="ECO:0000313" key="2">
    <source>
        <dbReference type="Proteomes" id="UP000093748"/>
    </source>
</evidence>
<dbReference type="RefSeq" id="WP_032928885.1">
    <property type="nucleotide sequence ID" value="NZ_LZTH01000023.1"/>
</dbReference>
<dbReference type="SUPFAM" id="SSF52091">
    <property type="entry name" value="SpoIIaa-like"/>
    <property type="match status" value="1"/>
</dbReference>
<protein>
    <recommendedName>
        <fullName evidence="3">STAS domain-containing protein</fullName>
    </recommendedName>
</protein>
<accession>A0A1A5HRZ6</accession>
<dbReference type="GeneID" id="66685834"/>
<dbReference type="Proteomes" id="UP000093748">
    <property type="component" value="Unassembled WGS sequence"/>
</dbReference>
<sequence>MEIKTDDYRVWIEGSDIFFDGVMRLASSEAGAPIMALATSVLTSNPSSMTLNLKDLHFLNSSGINLLAKFTIEVRKHPDVRFVVRGTPDIPWQSKSLPNLKKLHPALVLLMD</sequence>
<organism evidence="1 2">
    <name type="scientific">Rhizobium loti</name>
    <name type="common">Mesorhizobium loti</name>
    <dbReference type="NCBI Taxonomy" id="381"/>
    <lineage>
        <taxon>Bacteria</taxon>
        <taxon>Pseudomonadati</taxon>
        <taxon>Pseudomonadota</taxon>
        <taxon>Alphaproteobacteria</taxon>
        <taxon>Hyphomicrobiales</taxon>
        <taxon>Phyllobacteriaceae</taxon>
        <taxon>Mesorhizobium</taxon>
    </lineage>
</organism>
<dbReference type="NCBIfam" id="NF047705">
    <property type="entry name" value="slr1659_superfam"/>
    <property type="match status" value="1"/>
</dbReference>
<proteinExistence type="predicted"/>